<comment type="caution">
    <text evidence="1">The sequence shown here is derived from an EMBL/GenBank/DDBJ whole genome shotgun (WGS) entry which is preliminary data.</text>
</comment>
<accession>A0ACB8GMG6</accession>
<organism evidence="1 2">
    <name type="scientific">Psilocybe cubensis</name>
    <name type="common">Psychedelic mushroom</name>
    <name type="synonym">Stropharia cubensis</name>
    <dbReference type="NCBI Taxonomy" id="181762"/>
    <lineage>
        <taxon>Eukaryota</taxon>
        <taxon>Fungi</taxon>
        <taxon>Dikarya</taxon>
        <taxon>Basidiomycota</taxon>
        <taxon>Agaricomycotina</taxon>
        <taxon>Agaricomycetes</taxon>
        <taxon>Agaricomycetidae</taxon>
        <taxon>Agaricales</taxon>
        <taxon>Agaricineae</taxon>
        <taxon>Strophariaceae</taxon>
        <taxon>Psilocybe</taxon>
    </lineage>
</organism>
<dbReference type="Proteomes" id="UP000664032">
    <property type="component" value="Unassembled WGS sequence"/>
</dbReference>
<sequence length="387" mass="42730">MNTTATNSTLTTSGYNISADHLHSTLGAAFFGFSAGAILFGITIRQAYQYYATSGTQDGIQRKLIVRMPLCSLCLISASANVGAVIVRLHLHGKSSFASEAASASDKTVSSSLLDTLHFVFSMYLVYNLILQFVGFAGSASKVLCPLHPRAPRTLRRAFGILHRPAYVGHKRLKLTNTFLTLSIPSHQLLPLADMAPCGDQQTIQQISSFSSGFEYVVYLGFGATAFIDCAIAAAMCLILHKSSAGVGERIDHKLRRDFMHKSGKYHIHILHLDKRTFVAQPDTLLYLGMEFSVTRLYANSVLAMFNARRRNNERMNKTIELKFPSAVLFGEPGTMSHTESLISDPFSPGQETKYSKCNQRCHDEDYSDLKGHHEKRISVSSRGYTV</sequence>
<gene>
    <name evidence="1" type="ORF">JR316_0010759</name>
</gene>
<protein>
    <submittedName>
        <fullName evidence="1">Uncharacterized protein</fullName>
    </submittedName>
</protein>
<evidence type="ECO:0000313" key="2">
    <source>
        <dbReference type="Proteomes" id="UP000664032"/>
    </source>
</evidence>
<evidence type="ECO:0000313" key="1">
    <source>
        <dbReference type="EMBL" id="KAH9476843.1"/>
    </source>
</evidence>
<name>A0ACB8GMG6_PSICU</name>
<proteinExistence type="predicted"/>
<keyword evidence="2" id="KW-1185">Reference proteome</keyword>
<reference evidence="1" key="1">
    <citation type="submission" date="2021-10" db="EMBL/GenBank/DDBJ databases">
        <title>Psilocybe cubensis genome.</title>
        <authorList>
            <person name="Mckernan K.J."/>
            <person name="Crawford S."/>
            <person name="Trippe A."/>
            <person name="Kane L.T."/>
            <person name="Mclaughlin S."/>
        </authorList>
    </citation>
    <scope>NUCLEOTIDE SEQUENCE</scope>
    <source>
        <strain evidence="1">MGC-MH-2018</strain>
    </source>
</reference>
<dbReference type="EMBL" id="JAFIQS020000010">
    <property type="protein sequence ID" value="KAH9476843.1"/>
    <property type="molecule type" value="Genomic_DNA"/>
</dbReference>